<keyword evidence="2" id="KW-1003">Cell membrane</keyword>
<accession>A0A1W1C103</accession>
<gene>
    <name evidence="7" type="ORF">MNB_SM-7-93</name>
</gene>
<dbReference type="GO" id="GO:0043190">
    <property type="term" value="C:ATP-binding cassette (ABC) transporter complex"/>
    <property type="evidence" value="ECO:0007669"/>
    <property type="project" value="TreeGrafter"/>
</dbReference>
<evidence type="ECO:0000256" key="2">
    <source>
        <dbReference type="ARBA" id="ARBA00022475"/>
    </source>
</evidence>
<dbReference type="AlphaFoldDB" id="A0A1W1C103"/>
<dbReference type="EMBL" id="FPHB01000046">
    <property type="protein sequence ID" value="SFV59443.1"/>
    <property type="molecule type" value="Genomic_DNA"/>
</dbReference>
<evidence type="ECO:0000256" key="1">
    <source>
        <dbReference type="ARBA" id="ARBA00004651"/>
    </source>
</evidence>
<dbReference type="Pfam" id="PF03739">
    <property type="entry name" value="LptF_LptG"/>
    <property type="match status" value="1"/>
</dbReference>
<dbReference type="PANTHER" id="PTHR33529">
    <property type="entry name" value="SLR0882 PROTEIN-RELATED"/>
    <property type="match status" value="1"/>
</dbReference>
<evidence type="ECO:0000313" key="7">
    <source>
        <dbReference type="EMBL" id="SFV59443.1"/>
    </source>
</evidence>
<feature type="transmembrane region" description="Helical" evidence="6">
    <location>
        <begin position="12"/>
        <end position="32"/>
    </location>
</feature>
<dbReference type="InterPro" id="IPR005495">
    <property type="entry name" value="LptG/LptF_permease"/>
</dbReference>
<dbReference type="GO" id="GO:0015920">
    <property type="term" value="P:lipopolysaccharide transport"/>
    <property type="evidence" value="ECO:0007669"/>
    <property type="project" value="TreeGrafter"/>
</dbReference>
<keyword evidence="4 6" id="KW-1133">Transmembrane helix</keyword>
<evidence type="ECO:0000256" key="5">
    <source>
        <dbReference type="ARBA" id="ARBA00023136"/>
    </source>
</evidence>
<comment type="subcellular location">
    <subcellularLocation>
        <location evidence="1">Cell membrane</location>
        <topology evidence="1">Multi-pass membrane protein</topology>
    </subcellularLocation>
</comment>
<keyword evidence="5 6" id="KW-0472">Membrane</keyword>
<protein>
    <submittedName>
        <fullName evidence="7">Permease YjgP/YjgQ</fullName>
    </submittedName>
</protein>
<sequence length="354" mass="40600">MLAFRYVLIHYMKFFIIIVGALSLFLVGFDYMSNASKISSSANLVLIYLAYKSLFAIDMLLPLSLIFAMISTKISLIRSNALIAFYSLGYSKMDILKPFIVASMGITMIFIYLHTLPRFAKANEMAENIKDHSEYLSPTRDLFFIYKKQYIYFSKLLPLQQKAVGVRIFRLKDKKLHQVIIAKSAFYKNGAWHIKNADIITKPDDFTFDSKGIKVTRSNDVILLEGFRPKILDQVYEGKANYTILDAFEALTLLSNQDINIDKIKSAIYKNLIYPFYAPLLVIILFFFVPISSRFLNVSLFSFVAIVSTLLIWGVLFMLMELAKNKTISSEVGIVLPIFLLFIVALTQLYRNRT</sequence>
<dbReference type="PANTHER" id="PTHR33529:SF6">
    <property type="entry name" value="YJGP_YJGQ FAMILY PERMEASE"/>
    <property type="match status" value="1"/>
</dbReference>
<feature type="transmembrane region" description="Helical" evidence="6">
    <location>
        <begin position="298"/>
        <end position="320"/>
    </location>
</feature>
<proteinExistence type="predicted"/>
<organism evidence="7">
    <name type="scientific">hydrothermal vent metagenome</name>
    <dbReference type="NCBI Taxonomy" id="652676"/>
    <lineage>
        <taxon>unclassified sequences</taxon>
        <taxon>metagenomes</taxon>
        <taxon>ecological metagenomes</taxon>
    </lineage>
</organism>
<evidence type="ECO:0000256" key="3">
    <source>
        <dbReference type="ARBA" id="ARBA00022692"/>
    </source>
</evidence>
<keyword evidence="3 6" id="KW-0812">Transmembrane</keyword>
<feature type="transmembrane region" description="Helical" evidence="6">
    <location>
        <begin position="95"/>
        <end position="113"/>
    </location>
</feature>
<evidence type="ECO:0000256" key="4">
    <source>
        <dbReference type="ARBA" id="ARBA00022989"/>
    </source>
</evidence>
<feature type="transmembrane region" description="Helical" evidence="6">
    <location>
        <begin position="44"/>
        <end position="70"/>
    </location>
</feature>
<name>A0A1W1C103_9ZZZZ</name>
<feature type="transmembrane region" description="Helical" evidence="6">
    <location>
        <begin position="272"/>
        <end position="292"/>
    </location>
</feature>
<feature type="transmembrane region" description="Helical" evidence="6">
    <location>
        <begin position="332"/>
        <end position="350"/>
    </location>
</feature>
<evidence type="ECO:0000256" key="6">
    <source>
        <dbReference type="SAM" id="Phobius"/>
    </source>
</evidence>
<reference evidence="7" key="1">
    <citation type="submission" date="2016-10" db="EMBL/GenBank/DDBJ databases">
        <authorList>
            <person name="de Groot N.N."/>
        </authorList>
    </citation>
    <scope>NUCLEOTIDE SEQUENCE</scope>
</reference>